<accession>A0A8H5H9N4</accession>
<feature type="region of interest" description="Disordered" evidence="1">
    <location>
        <begin position="531"/>
        <end position="653"/>
    </location>
</feature>
<feature type="region of interest" description="Disordered" evidence="1">
    <location>
        <begin position="668"/>
        <end position="699"/>
    </location>
</feature>
<dbReference type="OrthoDB" id="3265311at2759"/>
<organism evidence="2 3">
    <name type="scientific">Tricholomella constricta</name>
    <dbReference type="NCBI Taxonomy" id="117010"/>
    <lineage>
        <taxon>Eukaryota</taxon>
        <taxon>Fungi</taxon>
        <taxon>Dikarya</taxon>
        <taxon>Basidiomycota</taxon>
        <taxon>Agaricomycotina</taxon>
        <taxon>Agaricomycetes</taxon>
        <taxon>Agaricomycetidae</taxon>
        <taxon>Agaricales</taxon>
        <taxon>Tricholomatineae</taxon>
        <taxon>Lyophyllaceae</taxon>
        <taxon>Tricholomella</taxon>
    </lineage>
</organism>
<evidence type="ECO:0000256" key="1">
    <source>
        <dbReference type="SAM" id="MobiDB-lite"/>
    </source>
</evidence>
<feature type="region of interest" description="Disordered" evidence="1">
    <location>
        <begin position="382"/>
        <end position="456"/>
    </location>
</feature>
<feature type="compositionally biased region" description="Low complexity" evidence="1">
    <location>
        <begin position="608"/>
        <end position="624"/>
    </location>
</feature>
<feature type="region of interest" description="Disordered" evidence="1">
    <location>
        <begin position="239"/>
        <end position="287"/>
    </location>
</feature>
<feature type="compositionally biased region" description="Low complexity" evidence="1">
    <location>
        <begin position="165"/>
        <end position="187"/>
    </location>
</feature>
<name>A0A8H5H9N4_9AGAR</name>
<feature type="compositionally biased region" description="Low complexity" evidence="1">
    <location>
        <begin position="252"/>
        <end position="275"/>
    </location>
</feature>
<evidence type="ECO:0000313" key="3">
    <source>
        <dbReference type="Proteomes" id="UP000565441"/>
    </source>
</evidence>
<feature type="compositionally biased region" description="Low complexity" evidence="1">
    <location>
        <begin position="382"/>
        <end position="407"/>
    </location>
</feature>
<sequence length="699" mass="72998">MPSDVFRPRLPLDPFAALEHPPLWPVTVPDSPSPLSQSIIVLGAPSHTDLAPLVTSPHLAHSLVVIATHTPPPVPTSPCPAVIILHLPAPLDIHDSGAVRLVGLLDRAQRVAHAWRTATLPQPRIQQLAELYPGGDFTISEEPELAITQAPLALPCTDDAISLASSSSSADTSTSRSSSFRNSLRLSPKPKTTTESQFTALINFLPPALPDKALLKHAILVTTLAAPFLTPPTASAPAFSPYRNHNQKSKRQSIFSSLSSLTSSRPRPRLSSLFGPSPPSSYPNTISASASSPPSLFSSRAPSAESLALPKSGSRHPHLIHVLPYSASASLTVPHRSITSPTYLSPPSFTSKRSHLNTKPKLAQSIEQFLLSFAYPPTASASSPALSSPAPAPTSSRSPLRSSPLSAGGDTSLSTAASKRRSANLHPHPRTVSTPIHLPVHQPRTTAHGNPSPSPNAVPFLLPAGVLGSTPALTPSSSAPDGYTYALGELVLLGALDAVATGSRVGEDGVGGWPRAWVGAGGEIEFVGGVPVSGSSFGAVGDGEKEGERGETAHGKGKGKEKAGGKGKEKGKGRVRRNEAGLPTPPESSSSLDGESGSEEDHHHDPSLSHSQQSCSGSGLDNLGSGSGPGVPLDREQEAKMKVKQVVKGKGKRGLRTRVSRFFGVHVHVHAPQQEEEDERDGGGDGGLSRFKRALKIQA</sequence>
<keyword evidence="3" id="KW-1185">Reference proteome</keyword>
<protein>
    <submittedName>
        <fullName evidence="2">Uncharacterized protein</fullName>
    </submittedName>
</protein>
<gene>
    <name evidence="2" type="ORF">D9615_005860</name>
</gene>
<reference evidence="2 3" key="1">
    <citation type="journal article" date="2020" name="ISME J.">
        <title>Uncovering the hidden diversity of litter-decomposition mechanisms in mushroom-forming fungi.</title>
        <authorList>
            <person name="Floudas D."/>
            <person name="Bentzer J."/>
            <person name="Ahren D."/>
            <person name="Johansson T."/>
            <person name="Persson P."/>
            <person name="Tunlid A."/>
        </authorList>
    </citation>
    <scope>NUCLEOTIDE SEQUENCE [LARGE SCALE GENOMIC DNA]</scope>
    <source>
        <strain evidence="2 3">CBS 661.87</strain>
    </source>
</reference>
<feature type="compositionally biased region" description="Basic residues" evidence="1">
    <location>
        <begin position="690"/>
        <end position="699"/>
    </location>
</feature>
<feature type="compositionally biased region" description="Basic residues" evidence="1">
    <location>
        <begin position="418"/>
        <end position="429"/>
    </location>
</feature>
<feature type="region of interest" description="Disordered" evidence="1">
    <location>
        <begin position="165"/>
        <end position="192"/>
    </location>
</feature>
<dbReference type="AlphaFoldDB" id="A0A8H5H9N4"/>
<dbReference type="Proteomes" id="UP000565441">
    <property type="component" value="Unassembled WGS sequence"/>
</dbReference>
<comment type="caution">
    <text evidence="2">The sequence shown here is derived from an EMBL/GenBank/DDBJ whole genome shotgun (WGS) entry which is preliminary data.</text>
</comment>
<dbReference type="EMBL" id="JAACJP010000017">
    <property type="protein sequence ID" value="KAF5379234.1"/>
    <property type="molecule type" value="Genomic_DNA"/>
</dbReference>
<feature type="compositionally biased region" description="Basic and acidic residues" evidence="1">
    <location>
        <begin position="542"/>
        <end position="579"/>
    </location>
</feature>
<feature type="compositionally biased region" description="Basic residues" evidence="1">
    <location>
        <begin position="642"/>
        <end position="653"/>
    </location>
</feature>
<proteinExistence type="predicted"/>
<evidence type="ECO:0000313" key="2">
    <source>
        <dbReference type="EMBL" id="KAF5379234.1"/>
    </source>
</evidence>